<gene>
    <name evidence="2" type="ORF">FOY51_17730</name>
</gene>
<dbReference type="AlphaFoldDB" id="A0A5A7S8B6"/>
<dbReference type="RefSeq" id="WP_149431591.1">
    <property type="nucleotide sequence ID" value="NZ_VLNY01000008.1"/>
</dbReference>
<evidence type="ECO:0000313" key="3">
    <source>
        <dbReference type="Proteomes" id="UP000322244"/>
    </source>
</evidence>
<keyword evidence="1" id="KW-0732">Signal</keyword>
<evidence type="ECO:0000256" key="1">
    <source>
        <dbReference type="SAM" id="SignalP"/>
    </source>
</evidence>
<sequence>MTYQRTAAKAVMALAITIPLTTLAAPIANADTGSGTGSATGSASGSAATANTLLCQFSWGLFRLLNPTAPTPTSCPQIGS</sequence>
<feature type="signal peptide" evidence="1">
    <location>
        <begin position="1"/>
        <end position="24"/>
    </location>
</feature>
<name>A0A5A7S8B6_9NOCA</name>
<proteinExistence type="predicted"/>
<keyword evidence="3" id="KW-1185">Reference proteome</keyword>
<protein>
    <submittedName>
        <fullName evidence="2">Uncharacterized protein</fullName>
    </submittedName>
</protein>
<reference evidence="2 3" key="1">
    <citation type="submission" date="2019-07" db="EMBL/GenBank/DDBJ databases">
        <title>Rhodococcus cavernicolus sp. nov., isolated from a cave.</title>
        <authorList>
            <person name="Lee S.D."/>
        </authorList>
    </citation>
    <scope>NUCLEOTIDE SEQUENCE [LARGE SCALE GENOMIC DNA]</scope>
    <source>
        <strain evidence="2 3">C1-24</strain>
    </source>
</reference>
<dbReference type="Proteomes" id="UP000322244">
    <property type="component" value="Unassembled WGS sequence"/>
</dbReference>
<feature type="chain" id="PRO_5038743331" evidence="1">
    <location>
        <begin position="25"/>
        <end position="80"/>
    </location>
</feature>
<comment type="caution">
    <text evidence="2">The sequence shown here is derived from an EMBL/GenBank/DDBJ whole genome shotgun (WGS) entry which is preliminary data.</text>
</comment>
<dbReference type="EMBL" id="VLNY01000008">
    <property type="protein sequence ID" value="KAA0021724.1"/>
    <property type="molecule type" value="Genomic_DNA"/>
</dbReference>
<evidence type="ECO:0000313" key="2">
    <source>
        <dbReference type="EMBL" id="KAA0021724.1"/>
    </source>
</evidence>
<organism evidence="2 3">
    <name type="scientific">Antrihabitans cavernicola</name>
    <dbReference type="NCBI Taxonomy" id="2495913"/>
    <lineage>
        <taxon>Bacteria</taxon>
        <taxon>Bacillati</taxon>
        <taxon>Actinomycetota</taxon>
        <taxon>Actinomycetes</taxon>
        <taxon>Mycobacteriales</taxon>
        <taxon>Nocardiaceae</taxon>
        <taxon>Antrihabitans</taxon>
    </lineage>
</organism>
<accession>A0A5A7S8B6</accession>